<accession>A0AA39HIJ4</accession>
<dbReference type="EMBL" id="JAUCMV010000004">
    <property type="protein sequence ID" value="KAK0405339.1"/>
    <property type="molecule type" value="Genomic_DNA"/>
</dbReference>
<organism evidence="2 3">
    <name type="scientific">Steinernema hermaphroditum</name>
    <dbReference type="NCBI Taxonomy" id="289476"/>
    <lineage>
        <taxon>Eukaryota</taxon>
        <taxon>Metazoa</taxon>
        <taxon>Ecdysozoa</taxon>
        <taxon>Nematoda</taxon>
        <taxon>Chromadorea</taxon>
        <taxon>Rhabditida</taxon>
        <taxon>Tylenchina</taxon>
        <taxon>Panagrolaimomorpha</taxon>
        <taxon>Strongyloidoidea</taxon>
        <taxon>Steinernematidae</taxon>
        <taxon>Steinernema</taxon>
    </lineage>
</organism>
<proteinExistence type="predicted"/>
<dbReference type="AlphaFoldDB" id="A0AA39HIJ4"/>
<evidence type="ECO:0000313" key="2">
    <source>
        <dbReference type="EMBL" id="KAK0405339.1"/>
    </source>
</evidence>
<evidence type="ECO:0000256" key="1">
    <source>
        <dbReference type="SAM" id="MobiDB-lite"/>
    </source>
</evidence>
<gene>
    <name evidence="2" type="ORF">QR680_017932</name>
</gene>
<protein>
    <submittedName>
        <fullName evidence="2">Uncharacterized protein</fullName>
    </submittedName>
</protein>
<feature type="compositionally biased region" description="Polar residues" evidence="1">
    <location>
        <begin position="78"/>
        <end position="91"/>
    </location>
</feature>
<name>A0AA39HIJ4_9BILA</name>
<dbReference type="Proteomes" id="UP001175271">
    <property type="component" value="Unassembled WGS sequence"/>
</dbReference>
<reference evidence="2" key="1">
    <citation type="submission" date="2023-06" db="EMBL/GenBank/DDBJ databases">
        <title>Genomic analysis of the entomopathogenic nematode Steinernema hermaphroditum.</title>
        <authorList>
            <person name="Schwarz E.M."/>
            <person name="Heppert J.K."/>
            <person name="Baniya A."/>
            <person name="Schwartz H.T."/>
            <person name="Tan C.-H."/>
            <person name="Antoshechkin I."/>
            <person name="Sternberg P.W."/>
            <person name="Goodrich-Blair H."/>
            <person name="Dillman A.R."/>
        </authorList>
    </citation>
    <scope>NUCLEOTIDE SEQUENCE</scope>
    <source>
        <strain evidence="2">PS9179</strain>
        <tissue evidence="2">Whole animal</tissue>
    </source>
</reference>
<evidence type="ECO:0000313" key="3">
    <source>
        <dbReference type="Proteomes" id="UP001175271"/>
    </source>
</evidence>
<sequence length="193" mass="21657">MALSLEEEKELVAQSRKLILIIMRGKQQLSATSSALGERAEICRQMAAECVALLMASQDRRQCLESQLQNVVGAVAGSPTSGDPTQPSTSGVDPENVGDLVRRISYEERYYEGKIAEYQFRRRQEEECRVEVQVEQEKIVELNGMLLKTTCEVNQILSRWKGLSSTEVRTVADVIVELDNLDLGVEEDRCTDM</sequence>
<keyword evidence="3" id="KW-1185">Reference proteome</keyword>
<comment type="caution">
    <text evidence="2">The sequence shown here is derived from an EMBL/GenBank/DDBJ whole genome shotgun (WGS) entry which is preliminary data.</text>
</comment>
<feature type="region of interest" description="Disordered" evidence="1">
    <location>
        <begin position="75"/>
        <end position="96"/>
    </location>
</feature>